<dbReference type="Proteomes" id="UP000010824">
    <property type="component" value="Chromosome"/>
</dbReference>
<keyword evidence="1" id="KW-0472">Membrane</keyword>
<dbReference type="PANTHER" id="PTHR31721">
    <property type="entry name" value="OS06G0710300 PROTEIN"/>
    <property type="match status" value="1"/>
</dbReference>
<dbReference type="GeneID" id="14308100"/>
<dbReference type="eggNOG" id="arCOG03446">
    <property type="taxonomic scope" value="Archaea"/>
</dbReference>
<evidence type="ECO:0000313" key="2">
    <source>
        <dbReference type="EMBL" id="AGB02738.1"/>
    </source>
</evidence>
<feature type="transmembrane region" description="Helical" evidence="1">
    <location>
        <begin position="39"/>
        <end position="59"/>
    </location>
</feature>
<feature type="transmembrane region" description="Helical" evidence="1">
    <location>
        <begin position="108"/>
        <end position="129"/>
    </location>
</feature>
<organism evidence="2 3">
    <name type="scientific">Methanoregula formicica (strain DSM 22288 / NBRC 105244 / SMSP)</name>
    <dbReference type="NCBI Taxonomy" id="593750"/>
    <lineage>
        <taxon>Archaea</taxon>
        <taxon>Methanobacteriati</taxon>
        <taxon>Methanobacteriota</taxon>
        <taxon>Stenosarchaea group</taxon>
        <taxon>Methanomicrobia</taxon>
        <taxon>Methanomicrobiales</taxon>
        <taxon>Methanoregulaceae</taxon>
        <taxon>Methanoregula</taxon>
    </lineage>
</organism>
<name>L0HHE6_METFS</name>
<keyword evidence="1" id="KW-1133">Transmembrane helix</keyword>
<dbReference type="Pfam" id="PF03350">
    <property type="entry name" value="UPF0114"/>
    <property type="match status" value="1"/>
</dbReference>
<dbReference type="InParanoid" id="L0HHE6"/>
<sequence length="135" mass="14955">MHTFEAWQVFFFGRSVITLPGHLSENAAASVALIQAVDAFLFALVLLIFSYGVYTLFINREDDATLKLPQWLHIETISQLKTTLVQAIIVILAVNLLEYVVVVGSESLRWEALIIPASMVGLALALKLMHTGKEV</sequence>
<proteinExistence type="predicted"/>
<feature type="transmembrane region" description="Helical" evidence="1">
    <location>
        <begin position="80"/>
        <end position="102"/>
    </location>
</feature>
<keyword evidence="3" id="KW-1185">Reference proteome</keyword>
<evidence type="ECO:0000313" key="3">
    <source>
        <dbReference type="Proteomes" id="UP000010824"/>
    </source>
</evidence>
<accession>L0HHE6</accession>
<reference evidence="2 3" key="2">
    <citation type="journal article" date="2014" name="Genome Announc.">
        <title>Complete Genome Sequence of Methanoregula formicica SMSPT, a Mesophilic Hydrogenotrophic Methanogen Isolated from a Methanogenic Upflow Anaerobic Sludge Blanket Reactor.</title>
        <authorList>
            <person name="Yamamoto K."/>
            <person name="Tamaki H."/>
            <person name="Cadillo-Quiroz H."/>
            <person name="Imachi H."/>
            <person name="Kyrpides N."/>
            <person name="Woyke T."/>
            <person name="Goodwin L."/>
            <person name="Zinder S.H."/>
            <person name="Kamagata Y."/>
            <person name="Liu W.T."/>
        </authorList>
    </citation>
    <scope>NUCLEOTIDE SEQUENCE [LARGE SCALE GENOMIC DNA]</scope>
    <source>
        <strain evidence="3">DSM 22288 / NBRC 105244 / SMSP</strain>
    </source>
</reference>
<dbReference type="STRING" id="593750.Metfor_1711"/>
<dbReference type="AlphaFoldDB" id="L0HHE6"/>
<evidence type="ECO:0000256" key="1">
    <source>
        <dbReference type="SAM" id="Phobius"/>
    </source>
</evidence>
<dbReference type="PANTHER" id="PTHR31721:SF4">
    <property type="entry name" value="OS06G0710300 PROTEIN"/>
    <property type="match status" value="1"/>
</dbReference>
<keyword evidence="1" id="KW-0812">Transmembrane</keyword>
<reference evidence="3" key="1">
    <citation type="submission" date="2011-12" db="EMBL/GenBank/DDBJ databases">
        <title>Complete sequence of Methanoregula formicicum SMSP.</title>
        <authorList>
            <person name="Lucas S."/>
            <person name="Han J."/>
            <person name="Lapidus A."/>
            <person name="Cheng J.-F."/>
            <person name="Goodwin L."/>
            <person name="Pitluck S."/>
            <person name="Peters L."/>
            <person name="Ovchinnikova G."/>
            <person name="Teshima H."/>
            <person name="Detter J.C."/>
            <person name="Han C."/>
            <person name="Tapia R."/>
            <person name="Land M."/>
            <person name="Hauser L."/>
            <person name="Kyrpides N."/>
            <person name="Ivanova N."/>
            <person name="Pagani I."/>
            <person name="Imachi H."/>
            <person name="Tamaki H."/>
            <person name="Sekiguchi Y."/>
            <person name="Kamagata Y."/>
            <person name="Cadillo-Quiroz H."/>
            <person name="Zinder S."/>
            <person name="Liu W.-T."/>
            <person name="Woyke T."/>
        </authorList>
    </citation>
    <scope>NUCLEOTIDE SEQUENCE [LARGE SCALE GENOMIC DNA]</scope>
    <source>
        <strain evidence="3">DSM 22288 / NBRC 105244 / SMSP</strain>
    </source>
</reference>
<gene>
    <name evidence="2" type="ordered locus">Metfor_1711</name>
</gene>
<dbReference type="KEGG" id="mfo:Metfor_1711"/>
<dbReference type="EMBL" id="CP003167">
    <property type="protein sequence ID" value="AGB02738.1"/>
    <property type="molecule type" value="Genomic_DNA"/>
</dbReference>
<dbReference type="RefSeq" id="WP_015285701.1">
    <property type="nucleotide sequence ID" value="NC_019943.1"/>
</dbReference>
<protein>
    <submittedName>
        <fullName evidence="2">Putative membrane protein</fullName>
    </submittedName>
</protein>
<dbReference type="HOGENOM" id="CLU_1881073_0_0_2"/>
<dbReference type="InterPro" id="IPR005134">
    <property type="entry name" value="UPF0114"/>
</dbReference>